<evidence type="ECO:0000256" key="1">
    <source>
        <dbReference type="SAM" id="SignalP"/>
    </source>
</evidence>
<proteinExistence type="predicted"/>
<keyword evidence="3" id="KW-1185">Reference proteome</keyword>
<gene>
    <name evidence="2" type="ORF">RM844_14390</name>
</gene>
<dbReference type="Proteomes" id="UP001183410">
    <property type="component" value="Unassembled WGS sequence"/>
</dbReference>
<organism evidence="2 3">
    <name type="scientific">Streptomyces chisholmiae</name>
    <dbReference type="NCBI Taxonomy" id="3075540"/>
    <lineage>
        <taxon>Bacteria</taxon>
        <taxon>Bacillati</taxon>
        <taxon>Actinomycetota</taxon>
        <taxon>Actinomycetes</taxon>
        <taxon>Kitasatosporales</taxon>
        <taxon>Streptomycetaceae</taxon>
        <taxon>Streptomyces</taxon>
    </lineage>
</organism>
<name>A0ABU2JR91_9ACTN</name>
<feature type="chain" id="PRO_5045213061" description="Secreted protein" evidence="1">
    <location>
        <begin position="27"/>
        <end position="112"/>
    </location>
</feature>
<evidence type="ECO:0000313" key="3">
    <source>
        <dbReference type="Proteomes" id="UP001183410"/>
    </source>
</evidence>
<protein>
    <recommendedName>
        <fullName evidence="4">Secreted protein</fullName>
    </recommendedName>
</protein>
<evidence type="ECO:0008006" key="4">
    <source>
        <dbReference type="Google" id="ProtNLM"/>
    </source>
</evidence>
<evidence type="ECO:0000313" key="2">
    <source>
        <dbReference type="EMBL" id="MDT0267477.1"/>
    </source>
</evidence>
<reference evidence="3" key="1">
    <citation type="submission" date="2023-07" db="EMBL/GenBank/DDBJ databases">
        <title>30 novel species of actinomycetes from the DSMZ collection.</title>
        <authorList>
            <person name="Nouioui I."/>
        </authorList>
    </citation>
    <scope>NUCLEOTIDE SEQUENCE [LARGE SCALE GENOMIC DNA]</scope>
    <source>
        <strain evidence="3">DSM 44915</strain>
    </source>
</reference>
<accession>A0ABU2JR91</accession>
<comment type="caution">
    <text evidence="2">The sequence shown here is derived from an EMBL/GenBank/DDBJ whole genome shotgun (WGS) entry which is preliminary data.</text>
</comment>
<dbReference type="RefSeq" id="WP_311667541.1">
    <property type="nucleotide sequence ID" value="NZ_JAVREO010000007.1"/>
</dbReference>
<feature type="signal peptide" evidence="1">
    <location>
        <begin position="1"/>
        <end position="26"/>
    </location>
</feature>
<keyword evidence="1" id="KW-0732">Signal</keyword>
<sequence>MAVRQAVTGCLVVLVLGAQVCFSAPAAAKKLNNFCDEAEGHDGGRPSVIVACREGTGDRYRALLMCQSLQTGATYWRAGNWTWSTVGSSSTAHCDTADDRYVGADAEIDWGQ</sequence>
<dbReference type="EMBL" id="JAVREO010000007">
    <property type="protein sequence ID" value="MDT0267477.1"/>
    <property type="molecule type" value="Genomic_DNA"/>
</dbReference>